<feature type="region of interest" description="Disordered" evidence="2">
    <location>
        <begin position="1003"/>
        <end position="1034"/>
    </location>
</feature>
<feature type="region of interest" description="Disordered" evidence="2">
    <location>
        <begin position="751"/>
        <end position="820"/>
    </location>
</feature>
<comment type="caution">
    <text evidence="3">The sequence shown here is derived from an EMBL/GenBank/DDBJ whole genome shotgun (WGS) entry which is preliminary data.</text>
</comment>
<feature type="region of interest" description="Disordered" evidence="2">
    <location>
        <begin position="1"/>
        <end position="75"/>
    </location>
</feature>
<dbReference type="Proteomes" id="UP001381693">
    <property type="component" value="Unassembled WGS sequence"/>
</dbReference>
<dbReference type="AlphaFoldDB" id="A0AAN8XR56"/>
<evidence type="ECO:0000256" key="1">
    <source>
        <dbReference type="SAM" id="Coils"/>
    </source>
</evidence>
<feature type="coiled-coil region" evidence="1">
    <location>
        <begin position="867"/>
        <end position="904"/>
    </location>
</feature>
<evidence type="ECO:0000313" key="3">
    <source>
        <dbReference type="EMBL" id="KAK7082699.1"/>
    </source>
</evidence>
<feature type="compositionally biased region" description="Basic residues" evidence="2">
    <location>
        <begin position="63"/>
        <end position="75"/>
    </location>
</feature>
<feature type="compositionally biased region" description="Basic and acidic residues" evidence="2">
    <location>
        <begin position="1"/>
        <end position="12"/>
    </location>
</feature>
<dbReference type="EMBL" id="JAXCGZ010003911">
    <property type="protein sequence ID" value="KAK7082699.1"/>
    <property type="molecule type" value="Genomic_DNA"/>
</dbReference>
<accession>A0AAN8XR56</accession>
<gene>
    <name evidence="3" type="ORF">SK128_013745</name>
</gene>
<reference evidence="3 4" key="1">
    <citation type="submission" date="2023-11" db="EMBL/GenBank/DDBJ databases">
        <title>Halocaridina rubra genome assembly.</title>
        <authorList>
            <person name="Smith C."/>
        </authorList>
    </citation>
    <scope>NUCLEOTIDE SEQUENCE [LARGE SCALE GENOMIC DNA]</scope>
    <source>
        <strain evidence="3">EP-1</strain>
        <tissue evidence="3">Whole</tissue>
    </source>
</reference>
<organism evidence="3 4">
    <name type="scientific">Halocaridina rubra</name>
    <name type="common">Hawaiian red shrimp</name>
    <dbReference type="NCBI Taxonomy" id="373956"/>
    <lineage>
        <taxon>Eukaryota</taxon>
        <taxon>Metazoa</taxon>
        <taxon>Ecdysozoa</taxon>
        <taxon>Arthropoda</taxon>
        <taxon>Crustacea</taxon>
        <taxon>Multicrustacea</taxon>
        <taxon>Malacostraca</taxon>
        <taxon>Eumalacostraca</taxon>
        <taxon>Eucarida</taxon>
        <taxon>Decapoda</taxon>
        <taxon>Pleocyemata</taxon>
        <taxon>Caridea</taxon>
        <taxon>Atyoidea</taxon>
        <taxon>Atyidae</taxon>
        <taxon>Halocaridina</taxon>
    </lineage>
</organism>
<evidence type="ECO:0000313" key="4">
    <source>
        <dbReference type="Proteomes" id="UP001381693"/>
    </source>
</evidence>
<feature type="compositionally biased region" description="Polar residues" evidence="2">
    <location>
        <begin position="760"/>
        <end position="772"/>
    </location>
</feature>
<name>A0AAN8XR56_HALRR</name>
<feature type="region of interest" description="Disordered" evidence="2">
    <location>
        <begin position="630"/>
        <end position="653"/>
    </location>
</feature>
<feature type="compositionally biased region" description="Basic and acidic residues" evidence="2">
    <location>
        <begin position="1003"/>
        <end position="1027"/>
    </location>
</feature>
<sequence>MSRGEKEHEAPVHKKTSPSSSSISTKAEHNSDENYLLDQKVSHQQKSLHVSSLHPVLATPKQSHVRRMKTRSSSVKKKEHVAKCFEIDEIQKSQHSPDSPFISSQLLGTQECEVVWDCNSPGFSKDDLKRMSNRHDKEESPIPVEFIAPIPYRSLFPKTRLRSNNVSTINTTAQLDELLHQVTAKDFLSEENEEEGPALTSYLQEPYTSSVSKLRNSFSRPDVDSDTLSPDRPNLDFRLSHSTQSFTVLDQDTQDTEVVTQCLSNDNNMDSKQLEESVWEDLNVAICDFSGINDLCDSQSDVLSGHGKMLPDKKESVLSSVQVIKVNPQNESRESLDIFDDDYFNDSVIHSTQLWEKEILEKDNKSSASPKHVAEVVAKASYHACNQFQGINKKQGSSSHLGELSKTHHIYQDKHCDLPSKEPEIENNHLESSSSTSEIKCSPIIGKPRVSPVEKTVPRKVRNTFRLDINPNTGMRNNIGVSSTAALNSTSDHVFGINNGNFRMKTINTESSGIINKGHQERRVKSSINENLIKPSKQKPLKSLFTSNSKNIITDTLENRKIPFPRSQSVDNVKVSATKATMYCRSAKSEDAEGGREFEEDDAFFEAVLSTLPEEEAYISFVTEADQHCNMPDNTVSSNFKSKEAETSTSDKNSNKLFRSLRFGQSFVNKDVVHGNNTHIESRLENMISKTISVHSDLIGEHTCSNERHLQTKTDSLKSSGPGPRNSSEDILDDDIFQDDDILTLIDEVESQYGSPPPNSQSSQLWQSPSKKCTSEEIARKKEEARRRREEKVKKDGIMRKKDEAGQNGDGHNKSSYSVPISDHRKLSTCNMDKLGLVESNRQVMSHGKMIGTNEELVFTRNDEQKVEEFCGKNDDKQRKIEEIEKKKIEAERLRREKLIAARNKRLGTEEMNQRRLTYGVEEEAKKAESFQTQMLIDGISKKKVGALNNGKEKMEMEIAKRKEEAERRLKGKLKGEQLEQQQMEKEKLKNIERIKEKERLLREQKQKEKIQQKKEEALRRRQERMKTRQLSFH</sequence>
<keyword evidence="4" id="KW-1185">Reference proteome</keyword>
<keyword evidence="1" id="KW-0175">Coiled coil</keyword>
<protein>
    <submittedName>
        <fullName evidence="3">Uncharacterized protein</fullName>
    </submittedName>
</protein>
<feature type="compositionally biased region" description="Basic and acidic residues" evidence="2">
    <location>
        <begin position="773"/>
        <end position="805"/>
    </location>
</feature>
<evidence type="ECO:0000256" key="2">
    <source>
        <dbReference type="SAM" id="MobiDB-lite"/>
    </source>
</evidence>
<proteinExistence type="predicted"/>
<feature type="region of interest" description="Disordered" evidence="2">
    <location>
        <begin position="711"/>
        <end position="734"/>
    </location>
</feature>